<name>A0A0S2TD71_9GAMM</name>
<proteinExistence type="predicted"/>
<reference evidence="2" key="1">
    <citation type="submission" date="2015-10" db="EMBL/GenBank/DDBJ databases">
        <title>Description of Candidatus Tenderia electrophaga gen. nov, sp. nov., an Uncultivated Electroautotroph from a Biocathode Enrichment.</title>
        <authorList>
            <person name="Eddie B.J."/>
            <person name="Malanoski A.P."/>
            <person name="Wang Z."/>
            <person name="Hall R.J."/>
            <person name="Oh S.D."/>
            <person name="Heiner C."/>
            <person name="Lin B."/>
            <person name="Strycharz-Glaven S.M."/>
        </authorList>
    </citation>
    <scope>NUCLEOTIDE SEQUENCE [LARGE SCALE GENOMIC DNA]</scope>
    <source>
        <strain evidence="2">NRL1</strain>
    </source>
</reference>
<feature type="domain" description="FimV N-terminal" evidence="1">
    <location>
        <begin position="12"/>
        <end position="116"/>
    </location>
</feature>
<dbReference type="STRING" id="1748243.Tel_07915"/>
<dbReference type="InterPro" id="IPR057840">
    <property type="entry name" value="FimV_N"/>
</dbReference>
<evidence type="ECO:0000259" key="1">
    <source>
        <dbReference type="Pfam" id="PF25800"/>
    </source>
</evidence>
<dbReference type="Proteomes" id="UP000055136">
    <property type="component" value="Chromosome"/>
</dbReference>
<gene>
    <name evidence="2" type="ORF">Tel_07915</name>
</gene>
<sequence>MLYLTPASAGALSLGELEVQSRLNAPLQAIIPLSANAAELADLEVGLGTEAAFQRAGIEHDELLYSLRFAVVKHGDVAHILLTSTNVIREPLLEFVISLRWANGGMLREVAVFLSP</sequence>
<dbReference type="AlphaFoldDB" id="A0A0S2TD71"/>
<dbReference type="Pfam" id="PF25800">
    <property type="entry name" value="FimV_N"/>
    <property type="match status" value="1"/>
</dbReference>
<accession>A0A0S2TD71</accession>
<evidence type="ECO:0000313" key="3">
    <source>
        <dbReference type="Proteomes" id="UP000055136"/>
    </source>
</evidence>
<protein>
    <recommendedName>
        <fullName evidence="1">FimV N-terminal domain-containing protein</fullName>
    </recommendedName>
</protein>
<keyword evidence="3" id="KW-1185">Reference proteome</keyword>
<evidence type="ECO:0000313" key="2">
    <source>
        <dbReference type="EMBL" id="ALP53087.1"/>
    </source>
</evidence>
<dbReference type="KEGG" id="tee:Tel_07915"/>
<organism evidence="2 3">
    <name type="scientific">Candidatus Tenderia electrophaga</name>
    <dbReference type="NCBI Taxonomy" id="1748243"/>
    <lineage>
        <taxon>Bacteria</taxon>
        <taxon>Pseudomonadati</taxon>
        <taxon>Pseudomonadota</taxon>
        <taxon>Gammaproteobacteria</taxon>
        <taxon>Candidatus Tenderiales</taxon>
        <taxon>Candidatus Tenderiaceae</taxon>
        <taxon>Candidatus Tenderia</taxon>
    </lineage>
</organism>
<dbReference type="EMBL" id="CP013099">
    <property type="protein sequence ID" value="ALP53087.1"/>
    <property type="molecule type" value="Genomic_DNA"/>
</dbReference>